<feature type="compositionally biased region" description="Pro residues" evidence="9">
    <location>
        <begin position="155"/>
        <end position="187"/>
    </location>
</feature>
<evidence type="ECO:0000313" key="12">
    <source>
        <dbReference type="Proteomes" id="UP001228113"/>
    </source>
</evidence>
<evidence type="ECO:0000256" key="9">
    <source>
        <dbReference type="SAM" id="MobiDB-lite"/>
    </source>
</evidence>
<keyword evidence="1 8" id="KW-0678">Repressor</keyword>
<dbReference type="Pfam" id="PF03477">
    <property type="entry name" value="ATP-cone"/>
    <property type="match status" value="1"/>
</dbReference>
<keyword evidence="2 8" id="KW-0547">Nucleotide-binding</keyword>
<evidence type="ECO:0000256" key="4">
    <source>
        <dbReference type="ARBA" id="ARBA00022840"/>
    </source>
</evidence>
<comment type="cofactor">
    <cofactor evidence="8">
        <name>Zn(2+)</name>
        <dbReference type="ChEBI" id="CHEBI:29105"/>
    </cofactor>
    <text evidence="8">Binds 1 zinc ion.</text>
</comment>
<evidence type="ECO:0000256" key="6">
    <source>
        <dbReference type="ARBA" id="ARBA00023125"/>
    </source>
</evidence>
<accession>A0AA48GW32</accession>
<dbReference type="Proteomes" id="UP001228113">
    <property type="component" value="Chromosome"/>
</dbReference>
<dbReference type="EMBL" id="AP027081">
    <property type="protein sequence ID" value="BDU78879.1"/>
    <property type="molecule type" value="Genomic_DNA"/>
</dbReference>
<comment type="function">
    <text evidence="8">Negatively regulates transcription of bacterial ribonucleotide reductase nrd genes and operons by binding to NrdR-boxes.</text>
</comment>
<protein>
    <recommendedName>
        <fullName evidence="8">Transcriptional repressor NrdR</fullName>
    </recommendedName>
</protein>
<keyword evidence="7 8" id="KW-0804">Transcription</keyword>
<evidence type="ECO:0000256" key="2">
    <source>
        <dbReference type="ARBA" id="ARBA00022741"/>
    </source>
</evidence>
<name>A0AA48GW32_9BACT</name>
<dbReference type="Pfam" id="PF22811">
    <property type="entry name" value="Zn_ribbon_NrdR"/>
    <property type="match status" value="1"/>
</dbReference>
<evidence type="ECO:0000256" key="3">
    <source>
        <dbReference type="ARBA" id="ARBA00022771"/>
    </source>
</evidence>
<dbReference type="GO" id="GO:0045892">
    <property type="term" value="P:negative regulation of DNA-templated transcription"/>
    <property type="evidence" value="ECO:0007669"/>
    <property type="project" value="UniProtKB-UniRule"/>
</dbReference>
<keyword evidence="12" id="KW-1185">Reference proteome</keyword>
<reference evidence="11" key="1">
    <citation type="journal article" date="2023" name="Int. J. Syst. Evol. Microbiol.">
        <title>Mesoterricola silvestris gen. nov., sp. nov., Mesoterricola sediminis sp. nov., Geothrix oryzae sp. nov., Geothrix edaphica sp. nov., Geothrix rubra sp. nov., and Geothrix limicola sp. nov., six novel members of Acidobacteriota isolated from soils.</title>
        <authorList>
            <person name="Itoh H."/>
            <person name="Sugisawa Y."/>
            <person name="Mise K."/>
            <person name="Xu Z."/>
            <person name="Kuniyasu M."/>
            <person name="Ushijima N."/>
            <person name="Kawano K."/>
            <person name="Kobayashi E."/>
            <person name="Shiratori Y."/>
            <person name="Masuda Y."/>
            <person name="Senoo K."/>
        </authorList>
    </citation>
    <scope>NUCLEOTIDE SEQUENCE</scope>
    <source>
        <strain evidence="11">W786</strain>
    </source>
</reference>
<feature type="zinc finger region" evidence="8">
    <location>
        <begin position="3"/>
        <end position="34"/>
    </location>
</feature>
<dbReference type="HAMAP" id="MF_00440">
    <property type="entry name" value="NrdR"/>
    <property type="match status" value="1"/>
</dbReference>
<evidence type="ECO:0000256" key="8">
    <source>
        <dbReference type="HAMAP-Rule" id="MF_00440"/>
    </source>
</evidence>
<dbReference type="KEGG" id="msea:METESE_38370"/>
<keyword evidence="5 8" id="KW-0805">Transcription regulation</keyword>
<keyword evidence="6 8" id="KW-0238">DNA-binding</keyword>
<organism evidence="11 12">
    <name type="scientific">Mesoterricola sediminis</name>
    <dbReference type="NCBI Taxonomy" id="2927980"/>
    <lineage>
        <taxon>Bacteria</taxon>
        <taxon>Pseudomonadati</taxon>
        <taxon>Acidobacteriota</taxon>
        <taxon>Holophagae</taxon>
        <taxon>Holophagales</taxon>
        <taxon>Holophagaceae</taxon>
        <taxon>Mesoterricola</taxon>
    </lineage>
</organism>
<dbReference type="RefSeq" id="WP_316410836.1">
    <property type="nucleotide sequence ID" value="NZ_AP027081.1"/>
</dbReference>
<feature type="region of interest" description="Disordered" evidence="9">
    <location>
        <begin position="151"/>
        <end position="217"/>
    </location>
</feature>
<dbReference type="GO" id="GO:0003677">
    <property type="term" value="F:DNA binding"/>
    <property type="evidence" value="ECO:0007669"/>
    <property type="project" value="UniProtKB-KW"/>
</dbReference>
<dbReference type="PANTHER" id="PTHR30455">
    <property type="entry name" value="TRANSCRIPTIONAL REPRESSOR NRDR"/>
    <property type="match status" value="1"/>
</dbReference>
<evidence type="ECO:0000256" key="7">
    <source>
        <dbReference type="ARBA" id="ARBA00023163"/>
    </source>
</evidence>
<dbReference type="InterPro" id="IPR003796">
    <property type="entry name" value="RNR_NrdR-like"/>
</dbReference>
<proteinExistence type="inferred from homology"/>
<evidence type="ECO:0000313" key="11">
    <source>
        <dbReference type="EMBL" id="BDU78879.1"/>
    </source>
</evidence>
<dbReference type="PROSITE" id="PS51161">
    <property type="entry name" value="ATP_CONE"/>
    <property type="match status" value="1"/>
</dbReference>
<comment type="similarity">
    <text evidence="8">Belongs to the NrdR family.</text>
</comment>
<dbReference type="NCBIfam" id="TIGR00244">
    <property type="entry name" value="transcriptional regulator NrdR"/>
    <property type="match status" value="1"/>
</dbReference>
<keyword evidence="8" id="KW-0479">Metal-binding</keyword>
<evidence type="ECO:0000256" key="1">
    <source>
        <dbReference type="ARBA" id="ARBA00022491"/>
    </source>
</evidence>
<gene>
    <name evidence="8" type="primary">nrdR</name>
    <name evidence="11" type="ORF">METESE_38370</name>
</gene>
<keyword evidence="4 8" id="KW-0067">ATP-binding</keyword>
<dbReference type="GO" id="GO:0008270">
    <property type="term" value="F:zinc ion binding"/>
    <property type="evidence" value="ECO:0007669"/>
    <property type="project" value="UniProtKB-UniRule"/>
</dbReference>
<dbReference type="InterPro" id="IPR005144">
    <property type="entry name" value="ATP-cone_dom"/>
</dbReference>
<evidence type="ECO:0000256" key="5">
    <source>
        <dbReference type="ARBA" id="ARBA00023015"/>
    </source>
</evidence>
<feature type="domain" description="ATP-cone" evidence="10">
    <location>
        <begin position="49"/>
        <end position="139"/>
    </location>
</feature>
<dbReference type="PANTHER" id="PTHR30455:SF2">
    <property type="entry name" value="TRANSCRIPTIONAL REPRESSOR NRDR"/>
    <property type="match status" value="1"/>
</dbReference>
<dbReference type="GO" id="GO:0005524">
    <property type="term" value="F:ATP binding"/>
    <property type="evidence" value="ECO:0007669"/>
    <property type="project" value="UniProtKB-UniRule"/>
</dbReference>
<keyword evidence="8" id="KW-0862">Zinc</keyword>
<sequence>MRCPFCGHNEDKVVDSRESREGDAIRRRRECLACGRRFTSYERLEELPILIVKKDGRREAFDPAKLMRGLTAACQKRPVPLARLEEVAGDIQARLMELPDREIPSRQLGELVMDALKGLDSVAYVRFASVYREFKDLPDFVRALEGLMGSAGAQPAPPPPPAPRTPKTAPPAAPAPPPLVKRQPAPPKTTEGPSFATPLFEGVEPEDPGVPRRRKSR</sequence>
<evidence type="ECO:0000259" key="10">
    <source>
        <dbReference type="PROSITE" id="PS51161"/>
    </source>
</evidence>
<keyword evidence="3 8" id="KW-0863">Zinc-finger</keyword>
<dbReference type="InterPro" id="IPR055173">
    <property type="entry name" value="NrdR-like_N"/>
</dbReference>
<dbReference type="AlphaFoldDB" id="A0AA48GW32"/>